<evidence type="ECO:0000313" key="2">
    <source>
        <dbReference type="EMBL" id="PHJ19440.1"/>
    </source>
</evidence>
<reference evidence="2 3" key="1">
    <citation type="journal article" date="2017" name="Int. J. Parasitol.">
        <title>The genome of the protozoan parasite Cystoisospora suis and a reverse vaccinology approach to identify vaccine candidates.</title>
        <authorList>
            <person name="Palmieri N."/>
            <person name="Shrestha A."/>
            <person name="Ruttkowski B."/>
            <person name="Beck T."/>
            <person name="Vogl C."/>
            <person name="Tomley F."/>
            <person name="Blake D.P."/>
            <person name="Joachim A."/>
        </authorList>
    </citation>
    <scope>NUCLEOTIDE SEQUENCE [LARGE SCALE GENOMIC DNA]</scope>
    <source>
        <strain evidence="2 3">Wien I</strain>
    </source>
</reference>
<keyword evidence="1" id="KW-1133">Transmembrane helix</keyword>
<protein>
    <submittedName>
        <fullName evidence="2">Uncharacterized protein</fullName>
    </submittedName>
</protein>
<dbReference type="VEuPathDB" id="ToxoDB:CSUI_006723"/>
<dbReference type="AlphaFoldDB" id="A0A2C6KG24"/>
<name>A0A2C6KG24_9APIC</name>
<keyword evidence="1" id="KW-0472">Membrane</keyword>
<keyword evidence="1" id="KW-0812">Transmembrane</keyword>
<feature type="transmembrane region" description="Helical" evidence="1">
    <location>
        <begin position="12"/>
        <end position="32"/>
    </location>
</feature>
<sequence>TKRDDNVRPQARFFVIDLFLFSSFSTECLVLLNSMIAEDKLCLSWVAPVLSTVGVPLEKFLSTEKCTFSTRCFVRKSRADQRAC</sequence>
<feature type="non-terminal residue" evidence="2">
    <location>
        <position position="1"/>
    </location>
</feature>
<evidence type="ECO:0000313" key="3">
    <source>
        <dbReference type="Proteomes" id="UP000221165"/>
    </source>
</evidence>
<dbReference type="RefSeq" id="XP_067921140.1">
    <property type="nucleotide sequence ID" value="XM_068066876.1"/>
</dbReference>
<accession>A0A2C6KG24</accession>
<gene>
    <name evidence="2" type="ORF">CSUI_006723</name>
</gene>
<dbReference type="Proteomes" id="UP000221165">
    <property type="component" value="Unassembled WGS sequence"/>
</dbReference>
<dbReference type="GeneID" id="94430087"/>
<comment type="caution">
    <text evidence="2">The sequence shown here is derived from an EMBL/GenBank/DDBJ whole genome shotgun (WGS) entry which is preliminary data.</text>
</comment>
<evidence type="ECO:0000256" key="1">
    <source>
        <dbReference type="SAM" id="Phobius"/>
    </source>
</evidence>
<keyword evidence="3" id="KW-1185">Reference proteome</keyword>
<organism evidence="2 3">
    <name type="scientific">Cystoisospora suis</name>
    <dbReference type="NCBI Taxonomy" id="483139"/>
    <lineage>
        <taxon>Eukaryota</taxon>
        <taxon>Sar</taxon>
        <taxon>Alveolata</taxon>
        <taxon>Apicomplexa</taxon>
        <taxon>Conoidasida</taxon>
        <taxon>Coccidia</taxon>
        <taxon>Eucoccidiorida</taxon>
        <taxon>Eimeriorina</taxon>
        <taxon>Sarcocystidae</taxon>
        <taxon>Cystoisospora</taxon>
    </lineage>
</organism>
<proteinExistence type="predicted"/>
<dbReference type="EMBL" id="MIGC01003436">
    <property type="protein sequence ID" value="PHJ19440.1"/>
    <property type="molecule type" value="Genomic_DNA"/>
</dbReference>